<dbReference type="Proteomes" id="UP001221142">
    <property type="component" value="Unassembled WGS sequence"/>
</dbReference>
<dbReference type="AlphaFoldDB" id="A0AAD7C4C6"/>
<dbReference type="Gene3D" id="3.40.1190.20">
    <property type="match status" value="1"/>
</dbReference>
<protein>
    <submittedName>
        <fullName evidence="3">Ribokinase-like protein</fullName>
    </submittedName>
</protein>
<reference evidence="3" key="1">
    <citation type="submission" date="2023-03" db="EMBL/GenBank/DDBJ databases">
        <title>Massive genome expansion in bonnet fungi (Mycena s.s.) driven by repeated elements and novel gene families across ecological guilds.</title>
        <authorList>
            <consortium name="Lawrence Berkeley National Laboratory"/>
            <person name="Harder C.B."/>
            <person name="Miyauchi S."/>
            <person name="Viragh M."/>
            <person name="Kuo A."/>
            <person name="Thoen E."/>
            <person name="Andreopoulos B."/>
            <person name="Lu D."/>
            <person name="Skrede I."/>
            <person name="Drula E."/>
            <person name="Henrissat B."/>
            <person name="Morin E."/>
            <person name="Kohler A."/>
            <person name="Barry K."/>
            <person name="LaButti K."/>
            <person name="Morin E."/>
            <person name="Salamov A."/>
            <person name="Lipzen A."/>
            <person name="Mereny Z."/>
            <person name="Hegedus B."/>
            <person name="Baldrian P."/>
            <person name="Stursova M."/>
            <person name="Weitz H."/>
            <person name="Taylor A."/>
            <person name="Grigoriev I.V."/>
            <person name="Nagy L.G."/>
            <person name="Martin F."/>
            <person name="Kauserud H."/>
        </authorList>
    </citation>
    <scope>NUCLEOTIDE SEQUENCE</scope>
    <source>
        <strain evidence="3">9284</strain>
    </source>
</reference>
<dbReference type="EMBL" id="JARKIF010000005">
    <property type="protein sequence ID" value="KAJ7638633.1"/>
    <property type="molecule type" value="Genomic_DNA"/>
</dbReference>
<dbReference type="PANTHER" id="PTHR47098">
    <property type="entry name" value="PROTEIN MAK32"/>
    <property type="match status" value="1"/>
</dbReference>
<feature type="region of interest" description="Disordered" evidence="1">
    <location>
        <begin position="290"/>
        <end position="313"/>
    </location>
</feature>
<name>A0AAD7C4C6_9AGAR</name>
<feature type="compositionally biased region" description="Polar residues" evidence="1">
    <location>
        <begin position="290"/>
        <end position="299"/>
    </location>
</feature>
<gene>
    <name evidence="3" type="ORF">FB45DRAFT_976750</name>
</gene>
<evidence type="ECO:0000313" key="3">
    <source>
        <dbReference type="EMBL" id="KAJ7638633.1"/>
    </source>
</evidence>
<dbReference type="InterPro" id="IPR029056">
    <property type="entry name" value="Ribokinase-like"/>
</dbReference>
<sequence>MAHFASLGMFIIDEFSYDDGKVLAPQIGGGGTYATIGARIWLSPGQVGMIIDRGPDFPPEMERKLSEFGDMWIYREHQGGTTRALNTYRGDHRSFDYLTPRIRITPRDLQGTRLENAATLHFICSPTRASAIMSEVQEISGWKPTVIYEPIPDRCVPEELDALVTVLSQVDILSPNAEEALGLLSIPLPPTRETIEAAVLEFLRLGTGCVIIRSGAMGACLASKTQAPRWVSAFWTSEDTEKIVDVTGAGNSFLGGLAAGLLLENGDVYKATFYASVSASFIIEQQGLPTVSSTDSWNGDSPRRRLDSLKARH</sequence>
<accession>A0AAD7C4C6</accession>
<dbReference type="InterPro" id="IPR011611">
    <property type="entry name" value="PfkB_dom"/>
</dbReference>
<evidence type="ECO:0000259" key="2">
    <source>
        <dbReference type="Pfam" id="PF00294"/>
    </source>
</evidence>
<evidence type="ECO:0000256" key="1">
    <source>
        <dbReference type="SAM" id="MobiDB-lite"/>
    </source>
</evidence>
<feature type="domain" description="Carbohydrate kinase PfkB" evidence="2">
    <location>
        <begin position="150"/>
        <end position="288"/>
    </location>
</feature>
<dbReference type="PANTHER" id="PTHR47098:SF2">
    <property type="entry name" value="PROTEIN MAK32"/>
    <property type="match status" value="1"/>
</dbReference>
<dbReference type="Pfam" id="PF00294">
    <property type="entry name" value="PfkB"/>
    <property type="match status" value="1"/>
</dbReference>
<organism evidence="3 4">
    <name type="scientific">Roridomyces roridus</name>
    <dbReference type="NCBI Taxonomy" id="1738132"/>
    <lineage>
        <taxon>Eukaryota</taxon>
        <taxon>Fungi</taxon>
        <taxon>Dikarya</taxon>
        <taxon>Basidiomycota</taxon>
        <taxon>Agaricomycotina</taxon>
        <taxon>Agaricomycetes</taxon>
        <taxon>Agaricomycetidae</taxon>
        <taxon>Agaricales</taxon>
        <taxon>Marasmiineae</taxon>
        <taxon>Mycenaceae</taxon>
        <taxon>Roridomyces</taxon>
    </lineage>
</organism>
<comment type="caution">
    <text evidence="3">The sequence shown here is derived from an EMBL/GenBank/DDBJ whole genome shotgun (WGS) entry which is preliminary data.</text>
</comment>
<dbReference type="SUPFAM" id="SSF53613">
    <property type="entry name" value="Ribokinase-like"/>
    <property type="match status" value="1"/>
</dbReference>
<proteinExistence type="predicted"/>
<evidence type="ECO:0000313" key="4">
    <source>
        <dbReference type="Proteomes" id="UP001221142"/>
    </source>
</evidence>
<feature type="compositionally biased region" description="Basic and acidic residues" evidence="1">
    <location>
        <begin position="301"/>
        <end position="313"/>
    </location>
</feature>
<keyword evidence="4" id="KW-1185">Reference proteome</keyword>